<evidence type="ECO:0000259" key="8">
    <source>
        <dbReference type="PROSITE" id="PS50114"/>
    </source>
</evidence>
<dbReference type="NCBIfam" id="TIGR00229">
    <property type="entry name" value="sensory_box"/>
    <property type="match status" value="3"/>
</dbReference>
<feature type="domain" description="GATA-type" evidence="8">
    <location>
        <begin position="790"/>
        <end position="817"/>
    </location>
</feature>
<keyword evidence="4" id="KW-0479">Metal-binding</keyword>
<dbReference type="InterPro" id="IPR000014">
    <property type="entry name" value="PAS"/>
</dbReference>
<dbReference type="InterPro" id="IPR035965">
    <property type="entry name" value="PAS-like_dom_sf"/>
</dbReference>
<dbReference type="Pfam" id="PF13426">
    <property type="entry name" value="PAS_9"/>
    <property type="match status" value="2"/>
</dbReference>
<dbReference type="PANTHER" id="PTHR47429">
    <property type="entry name" value="PROTEIN TWIN LOV 1"/>
    <property type="match status" value="1"/>
</dbReference>
<dbReference type="SMART" id="SM00091">
    <property type="entry name" value="PAS"/>
    <property type="match status" value="3"/>
</dbReference>
<evidence type="ECO:0000256" key="1">
    <source>
        <dbReference type="ARBA" id="ARBA00022630"/>
    </source>
</evidence>
<dbReference type="SUPFAM" id="SSF55785">
    <property type="entry name" value="PYP-like sensor domain (PAS domain)"/>
    <property type="match status" value="3"/>
</dbReference>
<evidence type="ECO:0000313" key="10">
    <source>
        <dbReference type="Proteomes" id="UP001610335"/>
    </source>
</evidence>
<feature type="compositionally biased region" description="Low complexity" evidence="6">
    <location>
        <begin position="666"/>
        <end position="683"/>
    </location>
</feature>
<comment type="caution">
    <text evidence="9">The sequence shown here is derived from an EMBL/GenBank/DDBJ whole genome shotgun (WGS) entry which is preliminary data.</text>
</comment>
<keyword evidence="5" id="KW-0175">Coiled coil</keyword>
<gene>
    <name evidence="9" type="ORF">BDW59DRAFT_97558</name>
</gene>
<dbReference type="Gene3D" id="3.30.450.20">
    <property type="entry name" value="PAS domain"/>
    <property type="match status" value="3"/>
</dbReference>
<dbReference type="SMART" id="SM00401">
    <property type="entry name" value="ZnF_GATA"/>
    <property type="match status" value="1"/>
</dbReference>
<proteinExistence type="predicted"/>
<sequence length="832" mass="92468">MANRGIEDFDEAFYGGQYSAPQSDRHHEGQHLQMPPFTSNSMTGGNYGYRPHDPMLAYDPTVNASMSIGLGLDDAFPYDLPTYQSPTAAIGHGLDPLTSLQLQPPRLEHGSAYSTAQPPETAPAMYWGQPHTGGGVGLSMQNALPRQLVSSRPGDPSTGQVFEREQPQDVRWLRKASHSGPSHRYIQPKKSSSTNDPASARIKLEATGEDTPYNNIYSSSGYDMLGILAQVVSRHDPKINLGPVDLSCAFVLCDVMEEDSPIVYVSNAFERLTGYTEKDIIGHNCRFLQSPDGEVTKGEPRKFTDSYTAHRLRSTIEQFTELQVSIINYKKGGQPFMNLVTMIPVRWHSKDYYVGFQVDLVEKPDAVRKRNPDGTYMIDYHRSQLPNYVAPSPGGYLDDNDPATQFGSRQVSVILDGLARGHTVARNHLHHILVENTDDVIFVLSFEGEFLYLSPSCLAVLEYRSTDLLGKTLSTICHPSDIGPATRDLRACTSSDPFSMIYRIRRKQSGYIWFENHGGWHISERGRQFMVLVGRTIPVYSPTQLAKIERGGLAENDLWAKLSLSGIILFMSSKSRAVLGRSSDDLIGKCIQDIIVGDHSQQEPGIRQALETSRSGQQTTFTHKIRHRKGHIFPAQTTLYAGNTVGDTKPAFLVAHLRFPNPLSPYSYSSSSTDGRSQSATSSDTNPDFPAGARQQPLPLEVTMQPKPHPNYPHPYTITAATITAGSPETPGSPSDLFEELNPTRGSSWHFELRELEKQNRALSEEVQRLLARRKKRKRKQNTVVVEKTCAMCQTKTTPEWRRGPSGNRDLCNSCGLRWAKQVKSAAQVGVQ</sequence>
<evidence type="ECO:0000256" key="3">
    <source>
        <dbReference type="ARBA" id="ARBA00022991"/>
    </source>
</evidence>
<dbReference type="CDD" id="cd00130">
    <property type="entry name" value="PAS"/>
    <property type="match status" value="3"/>
</dbReference>
<reference evidence="9 10" key="1">
    <citation type="submission" date="2024-07" db="EMBL/GenBank/DDBJ databases">
        <title>Section-level genome sequencing and comparative genomics of Aspergillus sections Usti and Cavernicolus.</title>
        <authorList>
            <consortium name="Lawrence Berkeley National Laboratory"/>
            <person name="Nybo J.L."/>
            <person name="Vesth T.C."/>
            <person name="Theobald S."/>
            <person name="Frisvad J.C."/>
            <person name="Larsen T.O."/>
            <person name="Kjaerboelling I."/>
            <person name="Rothschild-Mancinelli K."/>
            <person name="Lyhne E.K."/>
            <person name="Kogle M.E."/>
            <person name="Barry K."/>
            <person name="Clum A."/>
            <person name="Na H."/>
            <person name="Ledsgaard L."/>
            <person name="Lin J."/>
            <person name="Lipzen A."/>
            <person name="Kuo A."/>
            <person name="Riley R."/>
            <person name="Mondo S."/>
            <person name="LaButti K."/>
            <person name="Haridas S."/>
            <person name="Pangalinan J."/>
            <person name="Salamov A.A."/>
            <person name="Simmons B.A."/>
            <person name="Magnuson J.K."/>
            <person name="Chen J."/>
            <person name="Drula E."/>
            <person name="Henrissat B."/>
            <person name="Wiebenga A."/>
            <person name="Lubbers R.J."/>
            <person name="Gomes A.C."/>
            <person name="Makela M.R."/>
            <person name="Stajich J."/>
            <person name="Grigoriev I.V."/>
            <person name="Mortensen U.H."/>
            <person name="De vries R.P."/>
            <person name="Baker S.E."/>
            <person name="Andersen M.R."/>
        </authorList>
    </citation>
    <scope>NUCLEOTIDE SEQUENCE [LARGE SCALE GENOMIC DNA]</scope>
    <source>
        <strain evidence="9 10">CBS 600.67</strain>
    </source>
</reference>
<dbReference type="PANTHER" id="PTHR47429:SF7">
    <property type="entry name" value="GATA-FACTOR"/>
    <property type="match status" value="1"/>
</dbReference>
<feature type="region of interest" description="Disordered" evidence="6">
    <location>
        <begin position="148"/>
        <end position="198"/>
    </location>
</feature>
<evidence type="ECO:0008006" key="11">
    <source>
        <dbReference type="Google" id="ProtNLM"/>
    </source>
</evidence>
<dbReference type="CDD" id="cd00202">
    <property type="entry name" value="ZnF_GATA"/>
    <property type="match status" value="1"/>
</dbReference>
<keyword evidence="2" id="KW-0288">FMN</keyword>
<dbReference type="Pfam" id="PF00320">
    <property type="entry name" value="GATA"/>
    <property type="match status" value="1"/>
</dbReference>
<dbReference type="InterPro" id="IPR000679">
    <property type="entry name" value="Znf_GATA"/>
</dbReference>
<dbReference type="EMBL" id="JBFXLS010000052">
    <property type="protein sequence ID" value="KAL2823516.1"/>
    <property type="molecule type" value="Genomic_DNA"/>
</dbReference>
<evidence type="ECO:0000313" key="9">
    <source>
        <dbReference type="EMBL" id="KAL2823516.1"/>
    </source>
</evidence>
<feature type="region of interest" description="Disordered" evidence="6">
    <location>
        <begin position="666"/>
        <end position="694"/>
    </location>
</feature>
<dbReference type="SUPFAM" id="SSF57716">
    <property type="entry name" value="Glucocorticoid receptor-like (DNA-binding domain)"/>
    <property type="match status" value="1"/>
</dbReference>
<keyword evidence="10" id="KW-1185">Reference proteome</keyword>
<protein>
    <recommendedName>
        <fullName evidence="11">GATA transcription factor LreA</fullName>
    </recommendedName>
</protein>
<evidence type="ECO:0000256" key="2">
    <source>
        <dbReference type="ARBA" id="ARBA00022643"/>
    </source>
</evidence>
<keyword evidence="1" id="KW-0285">Flavoprotein</keyword>
<evidence type="ECO:0000256" key="5">
    <source>
        <dbReference type="SAM" id="Coils"/>
    </source>
</evidence>
<keyword evidence="4" id="KW-0863">Zinc-finger</keyword>
<dbReference type="PROSITE" id="PS50112">
    <property type="entry name" value="PAS"/>
    <property type="match status" value="2"/>
</dbReference>
<evidence type="ECO:0000256" key="6">
    <source>
        <dbReference type="SAM" id="MobiDB-lite"/>
    </source>
</evidence>
<keyword evidence="3" id="KW-0157">Chromophore</keyword>
<feature type="domain" description="PAS" evidence="7">
    <location>
        <begin position="433"/>
        <end position="496"/>
    </location>
</feature>
<dbReference type="Pfam" id="PF08447">
    <property type="entry name" value="PAS_3"/>
    <property type="match status" value="1"/>
</dbReference>
<dbReference type="InterPro" id="IPR013088">
    <property type="entry name" value="Znf_NHR/GATA"/>
</dbReference>
<evidence type="ECO:0000259" key="7">
    <source>
        <dbReference type="PROSITE" id="PS50112"/>
    </source>
</evidence>
<feature type="coiled-coil region" evidence="5">
    <location>
        <begin position="753"/>
        <end position="780"/>
    </location>
</feature>
<organism evidence="9 10">
    <name type="scientific">Aspergillus cavernicola</name>
    <dbReference type="NCBI Taxonomy" id="176166"/>
    <lineage>
        <taxon>Eukaryota</taxon>
        <taxon>Fungi</taxon>
        <taxon>Dikarya</taxon>
        <taxon>Ascomycota</taxon>
        <taxon>Pezizomycotina</taxon>
        <taxon>Eurotiomycetes</taxon>
        <taxon>Eurotiomycetidae</taxon>
        <taxon>Eurotiales</taxon>
        <taxon>Aspergillaceae</taxon>
        <taxon>Aspergillus</taxon>
        <taxon>Aspergillus subgen. Nidulantes</taxon>
    </lineage>
</organism>
<dbReference type="InterPro" id="IPR013655">
    <property type="entry name" value="PAS_fold_3"/>
</dbReference>
<feature type="region of interest" description="Disordered" evidence="6">
    <location>
        <begin position="1"/>
        <end position="31"/>
    </location>
</feature>
<dbReference type="Gene3D" id="3.30.50.10">
    <property type="entry name" value="Erythroid Transcription Factor GATA-1, subunit A"/>
    <property type="match status" value="1"/>
</dbReference>
<accession>A0ABR4I701</accession>
<feature type="compositionally biased region" description="Basic and acidic residues" evidence="6">
    <location>
        <begin position="162"/>
        <end position="172"/>
    </location>
</feature>
<feature type="domain" description="PAS" evidence="7">
    <location>
        <begin position="255"/>
        <end position="284"/>
    </location>
</feature>
<evidence type="ECO:0000256" key="4">
    <source>
        <dbReference type="PROSITE-ProRule" id="PRU00094"/>
    </source>
</evidence>
<keyword evidence="4" id="KW-0862">Zinc</keyword>
<dbReference type="PROSITE" id="PS50114">
    <property type="entry name" value="GATA_ZN_FINGER_2"/>
    <property type="match status" value="1"/>
</dbReference>
<dbReference type="Proteomes" id="UP001610335">
    <property type="component" value="Unassembled WGS sequence"/>
</dbReference>
<name>A0ABR4I701_9EURO</name>